<dbReference type="EMBL" id="OA883968">
    <property type="protein sequence ID" value="CAD7280084.1"/>
    <property type="molecule type" value="Genomic_DNA"/>
</dbReference>
<dbReference type="AlphaFoldDB" id="A0A7R9BR99"/>
<dbReference type="SUPFAM" id="SSF50494">
    <property type="entry name" value="Trypsin-like serine proteases"/>
    <property type="match status" value="1"/>
</dbReference>
<evidence type="ECO:0000313" key="2">
    <source>
        <dbReference type="EMBL" id="CAD7280084.1"/>
    </source>
</evidence>
<name>A0A7R9BR99_9CRUS</name>
<reference evidence="2" key="1">
    <citation type="submission" date="2020-11" db="EMBL/GenBank/DDBJ databases">
        <authorList>
            <person name="Tran Van P."/>
        </authorList>
    </citation>
    <scope>NUCLEOTIDE SEQUENCE</scope>
</reference>
<keyword evidence="3" id="KW-1185">Reference proteome</keyword>
<evidence type="ECO:0000256" key="1">
    <source>
        <dbReference type="SAM" id="MobiDB-lite"/>
    </source>
</evidence>
<dbReference type="InterPro" id="IPR009003">
    <property type="entry name" value="Peptidase_S1_PA"/>
</dbReference>
<feature type="compositionally biased region" description="Low complexity" evidence="1">
    <location>
        <begin position="82"/>
        <end position="100"/>
    </location>
</feature>
<gene>
    <name evidence="2" type="ORF">NMOB1V02_LOCUS7747</name>
</gene>
<dbReference type="Proteomes" id="UP000678499">
    <property type="component" value="Unassembled WGS sequence"/>
</dbReference>
<protein>
    <submittedName>
        <fullName evidence="2">Uncharacterized protein</fullName>
    </submittedName>
</protein>
<evidence type="ECO:0000313" key="3">
    <source>
        <dbReference type="Proteomes" id="UP000678499"/>
    </source>
</evidence>
<proteinExistence type="predicted"/>
<organism evidence="2">
    <name type="scientific">Notodromas monacha</name>
    <dbReference type="NCBI Taxonomy" id="399045"/>
    <lineage>
        <taxon>Eukaryota</taxon>
        <taxon>Metazoa</taxon>
        <taxon>Ecdysozoa</taxon>
        <taxon>Arthropoda</taxon>
        <taxon>Crustacea</taxon>
        <taxon>Oligostraca</taxon>
        <taxon>Ostracoda</taxon>
        <taxon>Podocopa</taxon>
        <taxon>Podocopida</taxon>
        <taxon>Cypridocopina</taxon>
        <taxon>Cypridoidea</taxon>
        <taxon>Cyprididae</taxon>
        <taxon>Notodromas</taxon>
    </lineage>
</organism>
<dbReference type="EMBL" id="CAJPEX010001931">
    <property type="protein sequence ID" value="CAG0920236.1"/>
    <property type="molecule type" value="Genomic_DNA"/>
</dbReference>
<feature type="region of interest" description="Disordered" evidence="1">
    <location>
        <begin position="82"/>
        <end position="107"/>
    </location>
</feature>
<accession>A0A7R9BR99</accession>
<dbReference type="InterPro" id="IPR043504">
    <property type="entry name" value="Peptidase_S1_PA_chymotrypsin"/>
</dbReference>
<dbReference type="Gene3D" id="2.40.10.10">
    <property type="entry name" value="Trypsin-like serine proteases"/>
    <property type="match status" value="1"/>
</dbReference>
<sequence>METIKLFNNVRRAAFFKNKYPLGNTTMRFLLLIFTLALLTPTVLLQDPGAGLSEEMLREAVKQQKASIENKMKKVLDFKTAAGNKSSNSSKTTKPPASKPFQNNSDAETVVYGGTPVTSRTGYQYMARIELAPAAYPSQRINLAAGVIISTSYVLSTAYPFVVIRDSAGSAGSFLYYVVVGDLKSAYIESDEEEFLLAPEEIIVHPEFIDPSKNPLGMTKNNLAIFPLPTSITSTTSSYIEIDISKVSNDLSGYDVDIAGWTMVDPTSSAAGSGEKQSTA</sequence>